<reference evidence="4 5" key="1">
    <citation type="journal article" date="2012" name="Science">
        <title>The Paleozoic origin of enzymatic lignin decomposition reconstructed from 31 fungal genomes.</title>
        <authorList>
            <person name="Floudas D."/>
            <person name="Binder M."/>
            <person name="Riley R."/>
            <person name="Barry K."/>
            <person name="Blanchette R.A."/>
            <person name="Henrissat B."/>
            <person name="Martinez A.T."/>
            <person name="Otillar R."/>
            <person name="Spatafora J.W."/>
            <person name="Yadav J.S."/>
            <person name="Aerts A."/>
            <person name="Benoit I."/>
            <person name="Boyd A."/>
            <person name="Carlson A."/>
            <person name="Copeland A."/>
            <person name="Coutinho P.M."/>
            <person name="de Vries R.P."/>
            <person name="Ferreira P."/>
            <person name="Findley K."/>
            <person name="Foster B."/>
            <person name="Gaskell J."/>
            <person name="Glotzer D."/>
            <person name="Gorecki P."/>
            <person name="Heitman J."/>
            <person name="Hesse C."/>
            <person name="Hori C."/>
            <person name="Igarashi K."/>
            <person name="Jurgens J.A."/>
            <person name="Kallen N."/>
            <person name="Kersten P."/>
            <person name="Kohler A."/>
            <person name="Kuees U."/>
            <person name="Kumar T.K.A."/>
            <person name="Kuo A."/>
            <person name="LaButti K."/>
            <person name="Larrondo L.F."/>
            <person name="Lindquist E."/>
            <person name="Ling A."/>
            <person name="Lombard V."/>
            <person name="Lucas S."/>
            <person name="Lundell T."/>
            <person name="Martin R."/>
            <person name="McLaughlin D.J."/>
            <person name="Morgenstern I."/>
            <person name="Morin E."/>
            <person name="Murat C."/>
            <person name="Nagy L.G."/>
            <person name="Nolan M."/>
            <person name="Ohm R.A."/>
            <person name="Patyshakuliyeva A."/>
            <person name="Rokas A."/>
            <person name="Ruiz-Duenas F.J."/>
            <person name="Sabat G."/>
            <person name="Salamov A."/>
            <person name="Samejima M."/>
            <person name="Schmutz J."/>
            <person name="Slot J.C."/>
            <person name="St John F."/>
            <person name="Stenlid J."/>
            <person name="Sun H."/>
            <person name="Sun S."/>
            <person name="Syed K."/>
            <person name="Tsang A."/>
            <person name="Wiebenga A."/>
            <person name="Young D."/>
            <person name="Pisabarro A."/>
            <person name="Eastwood D.C."/>
            <person name="Martin F."/>
            <person name="Cullen D."/>
            <person name="Grigoriev I.V."/>
            <person name="Hibbett D.S."/>
        </authorList>
    </citation>
    <scope>NUCLEOTIDE SEQUENCE</scope>
    <source>
        <strain evidence="5">FP-58527</strain>
    </source>
</reference>
<proteinExistence type="predicted"/>
<evidence type="ECO:0000256" key="2">
    <source>
        <dbReference type="PIRSR" id="PIRSR613078-1"/>
    </source>
</evidence>
<dbReference type="InterPro" id="IPR029033">
    <property type="entry name" value="His_PPase_superfam"/>
</dbReference>
<feature type="binding site" evidence="3">
    <location>
        <begin position="14"/>
        <end position="21"/>
    </location>
    <ligand>
        <name>substrate</name>
    </ligand>
</feature>
<feature type="binding site" evidence="3">
    <location>
        <position position="64"/>
    </location>
    <ligand>
        <name>substrate</name>
    </ligand>
</feature>
<dbReference type="Pfam" id="PF00300">
    <property type="entry name" value="His_Phos_1"/>
    <property type="match status" value="1"/>
</dbReference>
<dbReference type="InterPro" id="IPR051695">
    <property type="entry name" value="Phosphoglycerate_Mutase"/>
</dbReference>
<dbReference type="Gene3D" id="3.40.50.1240">
    <property type="entry name" value="Phosphoglycerate mutase-like"/>
    <property type="match status" value="1"/>
</dbReference>
<dbReference type="STRING" id="743788.S8DW18"/>
<evidence type="ECO:0008006" key="6">
    <source>
        <dbReference type="Google" id="ProtNLM"/>
    </source>
</evidence>
<dbReference type="GO" id="GO:0045820">
    <property type="term" value="P:negative regulation of glycolytic process"/>
    <property type="evidence" value="ECO:0007669"/>
    <property type="project" value="TreeGrafter"/>
</dbReference>
<name>S8DW18_FOMSC</name>
<organism evidence="4 5">
    <name type="scientific">Fomitopsis schrenkii</name>
    <name type="common">Brown rot fungus</name>
    <dbReference type="NCBI Taxonomy" id="2126942"/>
    <lineage>
        <taxon>Eukaryota</taxon>
        <taxon>Fungi</taxon>
        <taxon>Dikarya</taxon>
        <taxon>Basidiomycota</taxon>
        <taxon>Agaricomycotina</taxon>
        <taxon>Agaricomycetes</taxon>
        <taxon>Polyporales</taxon>
        <taxon>Fomitopsis</taxon>
    </lineage>
</organism>
<dbReference type="InParanoid" id="S8DW18"/>
<dbReference type="CDD" id="cd07067">
    <property type="entry name" value="HP_PGM_like"/>
    <property type="match status" value="1"/>
</dbReference>
<dbReference type="InterPro" id="IPR001345">
    <property type="entry name" value="PG/BPGM_mutase_AS"/>
</dbReference>
<dbReference type="HOGENOM" id="CLU_033323_9_2_1"/>
<gene>
    <name evidence="4" type="ORF">FOMPIDRAFT_1167057</name>
</gene>
<dbReference type="FunCoup" id="S8DW18">
    <property type="interactions" value="306"/>
</dbReference>
<dbReference type="GO" id="GO:0004331">
    <property type="term" value="F:fructose-2,6-bisphosphate 2-phosphatase activity"/>
    <property type="evidence" value="ECO:0007669"/>
    <property type="project" value="TreeGrafter"/>
</dbReference>
<dbReference type="PANTHER" id="PTHR46517">
    <property type="entry name" value="FRUCTOSE-2,6-BISPHOSPHATASE TIGAR"/>
    <property type="match status" value="1"/>
</dbReference>
<dbReference type="GO" id="GO:0043456">
    <property type="term" value="P:regulation of pentose-phosphate shunt"/>
    <property type="evidence" value="ECO:0007669"/>
    <property type="project" value="TreeGrafter"/>
</dbReference>
<dbReference type="GO" id="GO:0005829">
    <property type="term" value="C:cytosol"/>
    <property type="evidence" value="ECO:0007669"/>
    <property type="project" value="TreeGrafter"/>
</dbReference>
<evidence type="ECO:0000256" key="3">
    <source>
        <dbReference type="PIRSR" id="PIRSR613078-2"/>
    </source>
</evidence>
<dbReference type="EMBL" id="KE504183">
    <property type="protein sequence ID" value="EPS96817.1"/>
    <property type="molecule type" value="Genomic_DNA"/>
</dbReference>
<sequence length="226" mass="24802">MSAAAVLVRIYIVRHGETNENRLGIMQGHLDTKLNAAGVEQARLTANALERVPFQKAFSSDLDRAAKTAEIILQNHPGVPLEKDADLRERYLGDWQGQKMEGRGSKIPSNVEQLTDLNLRAARWWNNNILAFAESLRDDPAHREAAHPIDVLVVSHGGYISRLIANMLRSGKMRCAEGVLVDGKCGNASVSAIDMLENGEAVLVSYSDTTHLKVKLVQANADVLDQ</sequence>
<evidence type="ECO:0000256" key="1">
    <source>
        <dbReference type="ARBA" id="ARBA00022801"/>
    </source>
</evidence>
<dbReference type="AlphaFoldDB" id="S8DW18"/>
<dbReference type="PROSITE" id="PS00175">
    <property type="entry name" value="PG_MUTASE"/>
    <property type="match status" value="1"/>
</dbReference>
<keyword evidence="5" id="KW-1185">Reference proteome</keyword>
<dbReference type="SUPFAM" id="SSF53254">
    <property type="entry name" value="Phosphoglycerate mutase-like"/>
    <property type="match status" value="1"/>
</dbReference>
<evidence type="ECO:0000313" key="5">
    <source>
        <dbReference type="Proteomes" id="UP000015241"/>
    </source>
</evidence>
<evidence type="ECO:0000313" key="4">
    <source>
        <dbReference type="EMBL" id="EPS96817.1"/>
    </source>
</evidence>
<feature type="active site" description="Proton donor/acceptor" evidence="2">
    <location>
        <position position="89"/>
    </location>
</feature>
<keyword evidence="1" id="KW-0378">Hydrolase</keyword>
<accession>S8DW18</accession>
<dbReference type="Proteomes" id="UP000015241">
    <property type="component" value="Unassembled WGS sequence"/>
</dbReference>
<dbReference type="InterPro" id="IPR013078">
    <property type="entry name" value="His_Pase_superF_clade-1"/>
</dbReference>
<protein>
    <recommendedName>
        <fullName evidence="6">Phosphoglycerate mutase-like protein</fullName>
    </recommendedName>
</protein>
<dbReference type="SMART" id="SM00855">
    <property type="entry name" value="PGAM"/>
    <property type="match status" value="1"/>
</dbReference>
<dbReference type="PANTHER" id="PTHR46517:SF1">
    <property type="entry name" value="FRUCTOSE-2,6-BISPHOSPHATASE TIGAR"/>
    <property type="match status" value="1"/>
</dbReference>
<dbReference type="eggNOG" id="KOG0235">
    <property type="taxonomic scope" value="Eukaryota"/>
</dbReference>
<feature type="active site" description="Tele-phosphohistidine intermediate" evidence="2">
    <location>
        <position position="15"/>
    </location>
</feature>
<dbReference type="OrthoDB" id="354304at2759"/>